<keyword evidence="6" id="KW-1185">Reference proteome</keyword>
<dbReference type="InterPro" id="IPR009449">
    <property type="entry name" value="Sec2_N"/>
</dbReference>
<dbReference type="CDD" id="cd21044">
    <property type="entry name" value="Rab11BD_RAB3IP_like"/>
    <property type="match status" value="1"/>
</dbReference>
<evidence type="ECO:0000259" key="4">
    <source>
        <dbReference type="Pfam" id="PF06428"/>
    </source>
</evidence>
<evidence type="ECO:0000256" key="2">
    <source>
        <dbReference type="SAM" id="Coils"/>
    </source>
</evidence>
<feature type="compositionally biased region" description="Polar residues" evidence="3">
    <location>
        <begin position="165"/>
        <end position="179"/>
    </location>
</feature>
<dbReference type="Pfam" id="PF06428">
    <property type="entry name" value="Sec2p"/>
    <property type="match status" value="1"/>
</dbReference>
<feature type="region of interest" description="Disordered" evidence="3">
    <location>
        <begin position="141"/>
        <end position="179"/>
    </location>
</feature>
<evidence type="ECO:0000256" key="1">
    <source>
        <dbReference type="ARBA" id="ARBA00023054"/>
    </source>
</evidence>
<evidence type="ECO:0000313" key="6">
    <source>
        <dbReference type="Proteomes" id="UP001211907"/>
    </source>
</evidence>
<keyword evidence="1 2" id="KW-0175">Coiled coil</keyword>
<dbReference type="Gene3D" id="6.10.140.910">
    <property type="match status" value="1"/>
</dbReference>
<evidence type="ECO:0000256" key="3">
    <source>
        <dbReference type="SAM" id="MobiDB-lite"/>
    </source>
</evidence>
<proteinExistence type="predicted"/>
<feature type="region of interest" description="Disordered" evidence="3">
    <location>
        <begin position="281"/>
        <end position="317"/>
    </location>
</feature>
<name>A0AAD5X9B5_9FUNG</name>
<comment type="caution">
    <text evidence="5">The sequence shown here is derived from an EMBL/GenBank/DDBJ whole genome shotgun (WGS) entry which is preliminary data.</text>
</comment>
<feature type="domain" description="GDP/GTP exchange factor Sec2 N-terminal" evidence="4">
    <location>
        <begin position="465"/>
        <end position="560"/>
    </location>
</feature>
<dbReference type="GO" id="GO:0006887">
    <property type="term" value="P:exocytosis"/>
    <property type="evidence" value="ECO:0007669"/>
    <property type="project" value="TreeGrafter"/>
</dbReference>
<dbReference type="Pfam" id="PF25555">
    <property type="entry name" value="RAB3A-like_C"/>
    <property type="match status" value="1"/>
</dbReference>
<organism evidence="5 6">
    <name type="scientific">Physocladia obscura</name>
    <dbReference type="NCBI Taxonomy" id="109957"/>
    <lineage>
        <taxon>Eukaryota</taxon>
        <taxon>Fungi</taxon>
        <taxon>Fungi incertae sedis</taxon>
        <taxon>Chytridiomycota</taxon>
        <taxon>Chytridiomycota incertae sedis</taxon>
        <taxon>Chytridiomycetes</taxon>
        <taxon>Chytridiales</taxon>
        <taxon>Chytriomycetaceae</taxon>
        <taxon>Physocladia</taxon>
    </lineage>
</organism>
<feature type="compositionally biased region" description="Low complexity" evidence="3">
    <location>
        <begin position="141"/>
        <end position="164"/>
    </location>
</feature>
<dbReference type="PANTHER" id="PTHR14430:SF0">
    <property type="entry name" value="SEC2P DOMAIN-CONTAINING PROTEIN"/>
    <property type="match status" value="1"/>
</dbReference>
<dbReference type="GO" id="GO:0005085">
    <property type="term" value="F:guanyl-nucleotide exchange factor activity"/>
    <property type="evidence" value="ECO:0007669"/>
    <property type="project" value="InterPro"/>
</dbReference>
<dbReference type="AlphaFoldDB" id="A0AAD5X9B5"/>
<reference evidence="5" key="1">
    <citation type="submission" date="2020-05" db="EMBL/GenBank/DDBJ databases">
        <title>Phylogenomic resolution of chytrid fungi.</title>
        <authorList>
            <person name="Stajich J.E."/>
            <person name="Amses K."/>
            <person name="Simmons R."/>
            <person name="Seto K."/>
            <person name="Myers J."/>
            <person name="Bonds A."/>
            <person name="Quandt C.A."/>
            <person name="Barry K."/>
            <person name="Liu P."/>
            <person name="Grigoriev I."/>
            <person name="Longcore J.E."/>
            <person name="James T.Y."/>
        </authorList>
    </citation>
    <scope>NUCLEOTIDE SEQUENCE</scope>
    <source>
        <strain evidence="5">JEL0513</strain>
    </source>
</reference>
<evidence type="ECO:0000313" key="5">
    <source>
        <dbReference type="EMBL" id="KAJ3107702.1"/>
    </source>
</evidence>
<gene>
    <name evidence="5" type="primary">SEC2</name>
    <name evidence="5" type="ORF">HK100_003530</name>
</gene>
<dbReference type="GO" id="GO:0051286">
    <property type="term" value="C:cell tip"/>
    <property type="evidence" value="ECO:0007669"/>
    <property type="project" value="TreeGrafter"/>
</dbReference>
<feature type="coiled-coil region" evidence="2">
    <location>
        <begin position="463"/>
        <end position="564"/>
    </location>
</feature>
<dbReference type="PANTHER" id="PTHR14430">
    <property type="entry name" value="RABIN3-RELATED"/>
    <property type="match status" value="1"/>
</dbReference>
<dbReference type="InterPro" id="IPR040351">
    <property type="entry name" value="RAB3IL/RAB3IP/Sec2"/>
</dbReference>
<dbReference type="SUPFAM" id="SSF144284">
    <property type="entry name" value="Sec2 N-terminal region"/>
    <property type="match status" value="1"/>
</dbReference>
<dbReference type="Proteomes" id="UP001211907">
    <property type="component" value="Unassembled WGS sequence"/>
</dbReference>
<sequence>MSERASDSVTSAKLSPKFISSNNDDDNEYRVSVLLRKFTDLESIHKITIEKAAREKEQAAEDLAKKNLLIDCMRIKLNRYEFALKEAILFLAKPMEAYEVWLNSKHSESNNVIVVKAIQGAIAIANPAYTTSGQSFLTANTQQTVSSNPSSPSSHTPTTPINHPASRSRTTSNLPKNVNSASSASLTIITNTDANLSNHSINNTSENCPNLEIHCLECMRLSLNYLKNAQASIGAIDKVKNFSDIAFSTTDSLIQDPAKLLLNIKPLDDALRELKSSLETPSQIAQYTTPSPTNTKVQHEQQQHAQKQCQNNSNTGSSAVAKSRALAYARLHSPERRRSTNITNTALLRAATLVMPIAGSRGSSSSNASTSSSNNSSVLINAFEDDDGDIASKHPLSLPASSQSQPQKIQVSKVQLATTASSPISLVAQTNPALSIPESTTVSPVAARCPSCRELMIQIDLCNDTMQTLREDVRTLANQLEDERAMRDRNQLAKDILDQELEELTSQLFEQANKMVVDEARMRDELETSNRELKGQLKELVGRCEGREEELKELARNLKALEAAKMRSSVMSMNSGGGGGGGGSLHNSIAGGLNSQSTINLFPRIGMSSLSSHAYYSGMGISVKSSFSQPSIQVDGILFGEFKDHIRQALSAIASTTNPNPTPATTANETLFMKRCILEDVEPCLFGAYPALNPGPAGIYSTSKLAKPGTGAGVSQTNGLVAIRKRLIDALIKGQLDVFSVVESESFAALLLASSPTSVGSATPNSSAKSPLPPPKSKCAACMLVRECEYKMRVLDKSPADVLPLCVFCRDRVATVCDFFVYMGHLRQGIIGPGKQGVTMLGMLRHALWLKRRMAIARVGNCVLFEADVMGAVDRKSGDGEWEKLVNVVH</sequence>
<accession>A0AAD5X9B5</accession>
<dbReference type="EMBL" id="JADGJH010001895">
    <property type="protein sequence ID" value="KAJ3107702.1"/>
    <property type="molecule type" value="Genomic_DNA"/>
</dbReference>
<feature type="region of interest" description="Disordered" evidence="3">
    <location>
        <begin position="757"/>
        <end position="776"/>
    </location>
</feature>
<protein>
    <submittedName>
        <fullName evidence="5">Rab guanine nucleotide exchange factor S2</fullName>
    </submittedName>
</protein>
<feature type="compositionally biased region" description="Polar residues" evidence="3">
    <location>
        <begin position="281"/>
        <end position="296"/>
    </location>
</feature>
<dbReference type="GO" id="GO:0070319">
    <property type="term" value="C:Golgi to plasma membrane transport vesicle"/>
    <property type="evidence" value="ECO:0007669"/>
    <property type="project" value="TreeGrafter"/>
</dbReference>